<dbReference type="SUPFAM" id="SSF81606">
    <property type="entry name" value="PP2C-like"/>
    <property type="match status" value="1"/>
</dbReference>
<dbReference type="CDD" id="cd00143">
    <property type="entry name" value="PP2Cc"/>
    <property type="match status" value="1"/>
</dbReference>
<dbReference type="SMART" id="SM00332">
    <property type="entry name" value="PP2Cc"/>
    <property type="match status" value="1"/>
</dbReference>
<name>A0AAE0BIE1_9CHLO</name>
<reference evidence="3 4" key="1">
    <citation type="journal article" date="2015" name="Genome Biol. Evol.">
        <title>Comparative Genomics of a Bacterivorous Green Alga Reveals Evolutionary Causalities and Consequences of Phago-Mixotrophic Mode of Nutrition.</title>
        <authorList>
            <person name="Burns J.A."/>
            <person name="Paasch A."/>
            <person name="Narechania A."/>
            <person name="Kim E."/>
        </authorList>
    </citation>
    <scope>NUCLEOTIDE SEQUENCE [LARGE SCALE GENOMIC DNA]</scope>
    <source>
        <strain evidence="3 4">PLY_AMNH</strain>
    </source>
</reference>
<evidence type="ECO:0000259" key="2">
    <source>
        <dbReference type="PROSITE" id="PS51746"/>
    </source>
</evidence>
<keyword evidence="4" id="KW-1185">Reference proteome</keyword>
<gene>
    <name evidence="3" type="ORF">CYMTET_53599</name>
</gene>
<dbReference type="EMBL" id="LGRX02035111">
    <property type="protein sequence ID" value="KAK3236239.1"/>
    <property type="molecule type" value="Genomic_DNA"/>
</dbReference>
<dbReference type="PROSITE" id="PS51746">
    <property type="entry name" value="PPM_2"/>
    <property type="match status" value="1"/>
</dbReference>
<dbReference type="PANTHER" id="PTHR47992">
    <property type="entry name" value="PROTEIN PHOSPHATASE"/>
    <property type="match status" value="1"/>
</dbReference>
<dbReference type="Gene3D" id="3.60.40.10">
    <property type="entry name" value="PPM-type phosphatase domain"/>
    <property type="match status" value="1"/>
</dbReference>
<feature type="domain" description="PPM-type phosphatase" evidence="2">
    <location>
        <begin position="38"/>
        <end position="317"/>
    </location>
</feature>
<organism evidence="3 4">
    <name type="scientific">Cymbomonas tetramitiformis</name>
    <dbReference type="NCBI Taxonomy" id="36881"/>
    <lineage>
        <taxon>Eukaryota</taxon>
        <taxon>Viridiplantae</taxon>
        <taxon>Chlorophyta</taxon>
        <taxon>Pyramimonadophyceae</taxon>
        <taxon>Pyramimonadales</taxon>
        <taxon>Pyramimonadaceae</taxon>
        <taxon>Cymbomonas</taxon>
    </lineage>
</organism>
<evidence type="ECO:0000256" key="1">
    <source>
        <dbReference type="SAM" id="MobiDB-lite"/>
    </source>
</evidence>
<dbReference type="InterPro" id="IPR036457">
    <property type="entry name" value="PPM-type-like_dom_sf"/>
</dbReference>
<dbReference type="AlphaFoldDB" id="A0AAE0BIE1"/>
<dbReference type="InterPro" id="IPR001932">
    <property type="entry name" value="PPM-type_phosphatase-like_dom"/>
</dbReference>
<feature type="region of interest" description="Disordered" evidence="1">
    <location>
        <begin position="1"/>
        <end position="38"/>
    </location>
</feature>
<accession>A0AAE0BIE1</accession>
<comment type="caution">
    <text evidence="3">The sequence shown here is derived from an EMBL/GenBank/DDBJ whole genome shotgun (WGS) entry which is preliminary data.</text>
</comment>
<dbReference type="InterPro" id="IPR015655">
    <property type="entry name" value="PP2C"/>
</dbReference>
<evidence type="ECO:0000313" key="4">
    <source>
        <dbReference type="Proteomes" id="UP001190700"/>
    </source>
</evidence>
<dbReference type="Pfam" id="PF00481">
    <property type="entry name" value="PP2C"/>
    <property type="match status" value="1"/>
</dbReference>
<sequence length="320" mass="34236">MARGESVEVGEGGKGLEGYEGVKCGEGDEGGEGGEGVEGGLREMMVMTLVREERALREVSYCGLFDGHNGAKAAELAAGRLHNMLAAEDNFRTSGESGADEEVMRQAFERAFLNFDRALLDQFKLEGSTDGSTGLVVLRLGGVLYSAHVGDSRAVLCRGGLAERLTDDHKPDRADEKERVYAAGGSVEFAGCWRVVCQPRSGNVGRALALAVSRSFGDPDFKTPHPLVEATPTVTRTELTPAASFAILASDGLWDVLSDQEAVDIVKEHVSEWKQTHPRGSGKQMGMEMEKAAADKLVEGSLKAGTQDNVTAVVMFLPWD</sequence>
<dbReference type="Proteomes" id="UP001190700">
    <property type="component" value="Unassembled WGS sequence"/>
</dbReference>
<dbReference type="GO" id="GO:0004722">
    <property type="term" value="F:protein serine/threonine phosphatase activity"/>
    <property type="evidence" value="ECO:0007669"/>
    <property type="project" value="InterPro"/>
</dbReference>
<protein>
    <recommendedName>
        <fullName evidence="2">PPM-type phosphatase domain-containing protein</fullName>
    </recommendedName>
</protein>
<evidence type="ECO:0000313" key="3">
    <source>
        <dbReference type="EMBL" id="KAK3236239.1"/>
    </source>
</evidence>
<proteinExistence type="predicted"/>